<evidence type="ECO:0000313" key="1">
    <source>
        <dbReference type="EMBL" id="KAH7912015.1"/>
    </source>
</evidence>
<reference evidence="1" key="1">
    <citation type="journal article" date="2021" name="New Phytol.">
        <title>Evolutionary innovations through gain and loss of genes in the ectomycorrhizal Boletales.</title>
        <authorList>
            <person name="Wu G."/>
            <person name="Miyauchi S."/>
            <person name="Morin E."/>
            <person name="Kuo A."/>
            <person name="Drula E."/>
            <person name="Varga T."/>
            <person name="Kohler A."/>
            <person name="Feng B."/>
            <person name="Cao Y."/>
            <person name="Lipzen A."/>
            <person name="Daum C."/>
            <person name="Hundley H."/>
            <person name="Pangilinan J."/>
            <person name="Johnson J."/>
            <person name="Barry K."/>
            <person name="LaButti K."/>
            <person name="Ng V."/>
            <person name="Ahrendt S."/>
            <person name="Min B."/>
            <person name="Choi I.G."/>
            <person name="Park H."/>
            <person name="Plett J.M."/>
            <person name="Magnuson J."/>
            <person name="Spatafora J.W."/>
            <person name="Nagy L.G."/>
            <person name="Henrissat B."/>
            <person name="Grigoriev I.V."/>
            <person name="Yang Z.L."/>
            <person name="Xu J."/>
            <person name="Martin F.M."/>
        </authorList>
    </citation>
    <scope>NUCLEOTIDE SEQUENCE</scope>
    <source>
        <strain evidence="1">ATCC 28755</strain>
    </source>
</reference>
<protein>
    <submittedName>
        <fullName evidence="1">Protoheme IX farnesyltransferase</fullName>
    </submittedName>
</protein>
<proteinExistence type="predicted"/>
<dbReference type="Proteomes" id="UP000790377">
    <property type="component" value="Unassembled WGS sequence"/>
</dbReference>
<comment type="caution">
    <text evidence="1">The sequence shown here is derived from an EMBL/GenBank/DDBJ whole genome shotgun (WGS) entry which is preliminary data.</text>
</comment>
<dbReference type="EMBL" id="MU267661">
    <property type="protein sequence ID" value="KAH7912015.1"/>
    <property type="molecule type" value="Genomic_DNA"/>
</dbReference>
<organism evidence="1 2">
    <name type="scientific">Hygrophoropsis aurantiaca</name>
    <dbReference type="NCBI Taxonomy" id="72124"/>
    <lineage>
        <taxon>Eukaryota</taxon>
        <taxon>Fungi</taxon>
        <taxon>Dikarya</taxon>
        <taxon>Basidiomycota</taxon>
        <taxon>Agaricomycotina</taxon>
        <taxon>Agaricomycetes</taxon>
        <taxon>Agaricomycetidae</taxon>
        <taxon>Boletales</taxon>
        <taxon>Coniophorineae</taxon>
        <taxon>Hygrophoropsidaceae</taxon>
        <taxon>Hygrophoropsis</taxon>
    </lineage>
</organism>
<sequence>MKTFATVAQCSRRFLSTQIPPTSQHINFHRCYSSALRKRDFASFFYHNELWNNHSRHAEKQKLRHIAHAMSAQSYREAEVLTPRRLFKLYDQLSKSRLTILVVLTAMSGVALSPLPTTVPILLSTAVGTALCSASANTLNQLQEVPYDAQMARTRMRPIVRRAITPLHATGFAVATGIAGPGILWAMVSPVTAAIGALNIGLYAGVYTWLKRKSIVNTWVGAVVGGLPPLMGWTACGGKLLPSAEYPFQFFLPSFLSHQPVDLSLIDNPLSPVALFMLLYSWQFPHFMSFSHQVRASYAQAGYKMLCVLSPPKNALVALRHSLLLVPICSILFPLSGLTTWTFALTSLVPSAMCVRAAWAFWRRGGEKEAKTVWQHSLWYLPVILALTMVHKQGMDWTEWLWKQEDKASKDEELA</sequence>
<keyword evidence="2" id="KW-1185">Reference proteome</keyword>
<evidence type="ECO:0000313" key="2">
    <source>
        <dbReference type="Proteomes" id="UP000790377"/>
    </source>
</evidence>
<accession>A0ACB8AF47</accession>
<gene>
    <name evidence="1" type="ORF">BJ138DRAFT_1149296</name>
</gene>
<name>A0ACB8AF47_9AGAM</name>